<dbReference type="OrthoDB" id="7266652at2"/>
<dbReference type="eggNOG" id="COG1719">
    <property type="taxonomic scope" value="Bacteria"/>
</dbReference>
<dbReference type="RefSeq" id="WP_009602529.1">
    <property type="nucleotide sequence ID" value="NZ_AEIU01000091.1"/>
</dbReference>
<proteinExistence type="predicted"/>
<feature type="domain" description="Heme NO-binding" evidence="1">
    <location>
        <begin position="3"/>
        <end position="162"/>
    </location>
</feature>
<dbReference type="InterPro" id="IPR038158">
    <property type="entry name" value="H-NOX_domain_sf"/>
</dbReference>
<accession>E3BN19</accession>
<dbReference type="AlphaFoldDB" id="E3BN19"/>
<dbReference type="Pfam" id="PF07700">
    <property type="entry name" value="HNOB"/>
    <property type="match status" value="1"/>
</dbReference>
<evidence type="ECO:0000313" key="3">
    <source>
        <dbReference type="Proteomes" id="UP000002943"/>
    </source>
</evidence>
<comment type="caution">
    <text evidence="2">The sequence shown here is derived from an EMBL/GenBank/DDBJ whole genome shotgun (WGS) entry which is preliminary data.</text>
</comment>
<gene>
    <name evidence="2" type="ORF">VIBC2010_11166</name>
</gene>
<evidence type="ECO:0000259" key="1">
    <source>
        <dbReference type="Pfam" id="PF07700"/>
    </source>
</evidence>
<protein>
    <recommendedName>
        <fullName evidence="1">Heme NO-binding domain-containing protein</fullName>
    </recommendedName>
</protein>
<dbReference type="Proteomes" id="UP000002943">
    <property type="component" value="Unassembled WGS sequence"/>
</dbReference>
<dbReference type="GO" id="GO:0020037">
    <property type="term" value="F:heme binding"/>
    <property type="evidence" value="ECO:0007669"/>
    <property type="project" value="InterPro"/>
</dbReference>
<dbReference type="EMBL" id="AEIU01000091">
    <property type="protein sequence ID" value="EFP95645.1"/>
    <property type="molecule type" value="Genomic_DNA"/>
</dbReference>
<dbReference type="STRING" id="796620.VIBC2010_11166"/>
<sequence length="183" mass="20440">MQGTVFTTFSDMIIEKMGMEMLDELIDETQPESGGIYTAGGNYADSELINMVSALSTKTNIPAGDLVKAFGNYLFETLYRSSPADISQIHDLKTFLLSIDGVIHKEVKRLYPQAYLPSFSYNDTGGNTLEIFYQSDRQLCELAEGLIIGAAEHFSQPITLSHPECLHHGDKHCKIIVHFEEKQ</sequence>
<dbReference type="InterPro" id="IPR024096">
    <property type="entry name" value="NO_sig/Golgi_transp_ligand-bd"/>
</dbReference>
<reference evidence="2 3" key="1">
    <citation type="journal article" date="2012" name="Int. J. Syst. Evol. Microbiol.">
        <title>Vibrio caribbeanicus sp. nov., isolated from the marine sponge Scleritoderma cyanea.</title>
        <authorList>
            <person name="Hoffmann M."/>
            <person name="Monday S.R."/>
            <person name="Allard M.W."/>
            <person name="Strain E.A."/>
            <person name="Whittaker P."/>
            <person name="Naum M."/>
            <person name="McCarthy P.J."/>
            <person name="Lopez J.V."/>
            <person name="Fischer M."/>
            <person name="Brown E.W."/>
        </authorList>
    </citation>
    <scope>NUCLEOTIDE SEQUENCE [LARGE SCALE GENOMIC DNA]</scope>
    <source>
        <strain evidence="2 3">ATCC BAA-2122</strain>
    </source>
</reference>
<keyword evidence="3" id="KW-1185">Reference proteome</keyword>
<name>E3BN19_9VIBR</name>
<evidence type="ECO:0000313" key="2">
    <source>
        <dbReference type="EMBL" id="EFP95645.1"/>
    </source>
</evidence>
<organism evidence="2 3">
    <name type="scientific">Vibrio caribbeanicus ATCC BAA-2122</name>
    <dbReference type="NCBI Taxonomy" id="796620"/>
    <lineage>
        <taxon>Bacteria</taxon>
        <taxon>Pseudomonadati</taxon>
        <taxon>Pseudomonadota</taxon>
        <taxon>Gammaproteobacteria</taxon>
        <taxon>Vibrionales</taxon>
        <taxon>Vibrionaceae</taxon>
        <taxon>Vibrio</taxon>
    </lineage>
</organism>
<dbReference type="SUPFAM" id="SSF111126">
    <property type="entry name" value="Ligand-binding domain in the NO signalling and Golgi transport"/>
    <property type="match status" value="1"/>
</dbReference>
<dbReference type="Gene3D" id="3.90.1520.10">
    <property type="entry name" value="H-NOX domain"/>
    <property type="match status" value="1"/>
</dbReference>
<dbReference type="InterPro" id="IPR011644">
    <property type="entry name" value="Heme_NO-bd"/>
</dbReference>